<keyword evidence="1" id="KW-0805">Transcription regulation</keyword>
<dbReference type="PANTHER" id="PTHR46796">
    <property type="entry name" value="HTH-TYPE TRANSCRIPTIONAL ACTIVATOR RHAS-RELATED"/>
    <property type="match status" value="1"/>
</dbReference>
<name>A0ABP7P7W5_9GAMM</name>
<dbReference type="Gene3D" id="1.10.10.60">
    <property type="entry name" value="Homeodomain-like"/>
    <property type="match status" value="1"/>
</dbReference>
<sequence length="308" mass="34118">MALEWSAPTLSESRAPGASALSTPNISNLLYLWDRRTLFIGSLADQLDITQAASALIVSLDEPLRVKTRDMQAAVKCQSLLLAAGQTASVELGDAVVAVCYLDPLNDDYSALLPLMTRVSPTLHIGIREEQLFQHAFRRMTEKTPRPDEAYATLDRLILRGKPAGTVADPRVARVIELIKQSVTENRPVEALAQEVNLSVSRLVELFRQQIGVPIRRYRQWHRMYITAVGVAQGQSLTEAAIAAGFTDSPHLSHTFRTMFGIQPSVIFAQLSQMKVFVPLRPELDASLPRAATNIRHTDPVKSFARMH</sequence>
<evidence type="ECO:0000256" key="1">
    <source>
        <dbReference type="ARBA" id="ARBA00023015"/>
    </source>
</evidence>
<dbReference type="SMART" id="SM00342">
    <property type="entry name" value="HTH_ARAC"/>
    <property type="match status" value="1"/>
</dbReference>
<dbReference type="Pfam" id="PF12833">
    <property type="entry name" value="HTH_18"/>
    <property type="match status" value="1"/>
</dbReference>
<keyword evidence="3" id="KW-0804">Transcription</keyword>
<dbReference type="Proteomes" id="UP001501337">
    <property type="component" value="Unassembled WGS sequence"/>
</dbReference>
<evidence type="ECO:0000313" key="6">
    <source>
        <dbReference type="Proteomes" id="UP001501337"/>
    </source>
</evidence>
<evidence type="ECO:0000259" key="4">
    <source>
        <dbReference type="PROSITE" id="PS01124"/>
    </source>
</evidence>
<dbReference type="SUPFAM" id="SSF46689">
    <property type="entry name" value="Homeodomain-like"/>
    <property type="match status" value="1"/>
</dbReference>
<accession>A0ABP7P7W5</accession>
<dbReference type="EMBL" id="BAABBO010000009">
    <property type="protein sequence ID" value="GAA3961213.1"/>
    <property type="molecule type" value="Genomic_DNA"/>
</dbReference>
<dbReference type="RefSeq" id="WP_344805682.1">
    <property type="nucleotide sequence ID" value="NZ_BAABBO010000009.1"/>
</dbReference>
<comment type="caution">
    <text evidence="5">The sequence shown here is derived from an EMBL/GenBank/DDBJ whole genome shotgun (WGS) entry which is preliminary data.</text>
</comment>
<protein>
    <recommendedName>
        <fullName evidence="4">HTH araC/xylS-type domain-containing protein</fullName>
    </recommendedName>
</protein>
<dbReference type="InterPro" id="IPR009057">
    <property type="entry name" value="Homeodomain-like_sf"/>
</dbReference>
<organism evidence="5 6">
    <name type="scientific">Allohahella marinimesophila</name>
    <dbReference type="NCBI Taxonomy" id="1054972"/>
    <lineage>
        <taxon>Bacteria</taxon>
        <taxon>Pseudomonadati</taxon>
        <taxon>Pseudomonadota</taxon>
        <taxon>Gammaproteobacteria</taxon>
        <taxon>Oceanospirillales</taxon>
        <taxon>Hahellaceae</taxon>
        <taxon>Allohahella</taxon>
    </lineage>
</organism>
<feature type="domain" description="HTH araC/xylS-type" evidence="4">
    <location>
        <begin position="173"/>
        <end position="270"/>
    </location>
</feature>
<gene>
    <name evidence="5" type="ORF">GCM10022278_19100</name>
</gene>
<dbReference type="PROSITE" id="PS01124">
    <property type="entry name" value="HTH_ARAC_FAMILY_2"/>
    <property type="match status" value="1"/>
</dbReference>
<proteinExistence type="predicted"/>
<dbReference type="InterPro" id="IPR050204">
    <property type="entry name" value="AraC_XylS_family_regulators"/>
</dbReference>
<evidence type="ECO:0000256" key="3">
    <source>
        <dbReference type="ARBA" id="ARBA00023163"/>
    </source>
</evidence>
<keyword evidence="2" id="KW-0238">DNA-binding</keyword>
<evidence type="ECO:0000256" key="2">
    <source>
        <dbReference type="ARBA" id="ARBA00023125"/>
    </source>
</evidence>
<keyword evidence="6" id="KW-1185">Reference proteome</keyword>
<dbReference type="InterPro" id="IPR018060">
    <property type="entry name" value="HTH_AraC"/>
</dbReference>
<evidence type="ECO:0000313" key="5">
    <source>
        <dbReference type="EMBL" id="GAA3961213.1"/>
    </source>
</evidence>
<reference evidence="6" key="1">
    <citation type="journal article" date="2019" name="Int. J. Syst. Evol. Microbiol.">
        <title>The Global Catalogue of Microorganisms (GCM) 10K type strain sequencing project: providing services to taxonomists for standard genome sequencing and annotation.</title>
        <authorList>
            <consortium name="The Broad Institute Genomics Platform"/>
            <consortium name="The Broad Institute Genome Sequencing Center for Infectious Disease"/>
            <person name="Wu L."/>
            <person name="Ma J."/>
        </authorList>
    </citation>
    <scope>NUCLEOTIDE SEQUENCE [LARGE SCALE GENOMIC DNA]</scope>
    <source>
        <strain evidence="6">JCM 17555</strain>
    </source>
</reference>